<evidence type="ECO:0000313" key="3">
    <source>
        <dbReference type="Proteomes" id="UP001059596"/>
    </source>
</evidence>
<sequence length="455" mass="51238">MFSTKSSAFVAVLLVQLATLIQGGVYSTEDKWVLIDKTMDLPEEAVLGGFDPDGYYNYVGRVVYSSSILPARVLVSNATVSYHWIRSFDGYREKNAVAVGTSATNDRVFICRVRCDESLFIGTLYLAKRMCIVKYDNLPLRQFDKYEILVREHHNFNQKILLQMVAHIQGGVYSTEDNWALVDRTRDLPEEAVLGGYDPEGYYNYVGRVTYVSSILPARVVAELQRATYNTDTLNFATVLVSNATVSYHWIRSFDGYREKNAVSVGTDSVNNRVYICRIRCDDGLFIGTLYLSKRKCIVKYDNFPLHNEHVWIAGNLSYAVPDKAVLGGFDPYGFNTYVGRVKYLNNILPARVVVETGVAYFNTETASSKLLVYDLLVAGNNRTFVWARSFDGFFEKGAVAVGTTVQNERVFCCRAKTDGAILIGTLIPSQKVCIIKHESLALRKFDKYEVLVAK</sequence>
<dbReference type="Proteomes" id="UP001059596">
    <property type="component" value="Unassembled WGS sequence"/>
</dbReference>
<feature type="chain" id="PRO_5040387052" evidence="1">
    <location>
        <begin position="24"/>
        <end position="455"/>
    </location>
</feature>
<organism evidence="2 3">
    <name type="scientific">Drosophila gunungcola</name>
    <name type="common">fruit fly</name>
    <dbReference type="NCBI Taxonomy" id="103775"/>
    <lineage>
        <taxon>Eukaryota</taxon>
        <taxon>Metazoa</taxon>
        <taxon>Ecdysozoa</taxon>
        <taxon>Arthropoda</taxon>
        <taxon>Hexapoda</taxon>
        <taxon>Insecta</taxon>
        <taxon>Pterygota</taxon>
        <taxon>Neoptera</taxon>
        <taxon>Endopterygota</taxon>
        <taxon>Diptera</taxon>
        <taxon>Brachycera</taxon>
        <taxon>Muscomorpha</taxon>
        <taxon>Ephydroidea</taxon>
        <taxon>Drosophilidae</taxon>
        <taxon>Drosophila</taxon>
        <taxon>Sophophora</taxon>
    </lineage>
</organism>
<accession>A0A9P9YQR9</accession>
<gene>
    <name evidence="2" type="ORF">M5D96_005427</name>
</gene>
<evidence type="ECO:0000256" key="1">
    <source>
        <dbReference type="SAM" id="SignalP"/>
    </source>
</evidence>
<name>A0A9P9YQR9_9MUSC</name>
<dbReference type="SMART" id="SM00696">
    <property type="entry name" value="DM9"/>
    <property type="match status" value="6"/>
</dbReference>
<reference evidence="2" key="1">
    <citation type="journal article" date="2023" name="Genome Biol. Evol.">
        <title>Long-read-based Genome Assembly of Drosophila gunungcola Reveals Fewer Chemosensory Genes in Flower-breeding Species.</title>
        <authorList>
            <person name="Negi A."/>
            <person name="Liao B.Y."/>
            <person name="Yeh S.D."/>
        </authorList>
    </citation>
    <scope>NUCLEOTIDE SEQUENCE</scope>
    <source>
        <strain evidence="2">Sukarami</strain>
    </source>
</reference>
<keyword evidence="3" id="KW-1185">Reference proteome</keyword>
<dbReference type="PANTHER" id="PTHR31649:SF10">
    <property type="entry name" value="IP19903P-RELATED"/>
    <property type="match status" value="1"/>
</dbReference>
<dbReference type="InterPro" id="IPR006616">
    <property type="entry name" value="DM9_repeat"/>
</dbReference>
<comment type="caution">
    <text evidence="2">The sequence shown here is derived from an EMBL/GenBank/DDBJ whole genome shotgun (WGS) entry which is preliminary data.</text>
</comment>
<keyword evidence="1" id="KW-0732">Signal</keyword>
<dbReference type="AlphaFoldDB" id="A0A9P9YQR9"/>
<evidence type="ECO:0000313" key="2">
    <source>
        <dbReference type="EMBL" id="KAI8041173.1"/>
    </source>
</evidence>
<feature type="signal peptide" evidence="1">
    <location>
        <begin position="1"/>
        <end position="23"/>
    </location>
</feature>
<dbReference type="EMBL" id="JAMKOV010000003">
    <property type="protein sequence ID" value="KAI8041173.1"/>
    <property type="molecule type" value="Genomic_DNA"/>
</dbReference>
<dbReference type="Pfam" id="PF11901">
    <property type="entry name" value="DM9"/>
    <property type="match status" value="3"/>
</dbReference>
<dbReference type="PANTHER" id="PTHR31649">
    <property type="entry name" value="AGAP009604-PA"/>
    <property type="match status" value="1"/>
</dbReference>
<protein>
    <submittedName>
        <fullName evidence="2">Uncharacterized protein</fullName>
    </submittedName>
</protein>
<proteinExistence type="predicted"/>